<organism evidence="2 3">
    <name type="scientific">Allokutzneria albata</name>
    <name type="common">Kibdelosporangium albatum</name>
    <dbReference type="NCBI Taxonomy" id="211114"/>
    <lineage>
        <taxon>Bacteria</taxon>
        <taxon>Bacillati</taxon>
        <taxon>Actinomycetota</taxon>
        <taxon>Actinomycetes</taxon>
        <taxon>Pseudonocardiales</taxon>
        <taxon>Pseudonocardiaceae</taxon>
        <taxon>Allokutzneria</taxon>
    </lineage>
</organism>
<dbReference type="Gene3D" id="3.20.20.140">
    <property type="entry name" value="Metal-dependent hydrolases"/>
    <property type="match status" value="1"/>
</dbReference>
<proteinExistence type="predicted"/>
<gene>
    <name evidence="2" type="ORF">SAMN04489726_2737</name>
</gene>
<dbReference type="STRING" id="211114.SAMN04489726_2737"/>
<dbReference type="PANTHER" id="PTHR22642">
    <property type="entry name" value="IMIDAZOLONEPROPIONASE"/>
    <property type="match status" value="1"/>
</dbReference>
<dbReference type="InterPro" id="IPR013108">
    <property type="entry name" value="Amidohydro_3"/>
</dbReference>
<evidence type="ECO:0000313" key="3">
    <source>
        <dbReference type="Proteomes" id="UP000183376"/>
    </source>
</evidence>
<dbReference type="Proteomes" id="UP000183376">
    <property type="component" value="Chromosome I"/>
</dbReference>
<dbReference type="Pfam" id="PF07969">
    <property type="entry name" value="Amidohydro_3"/>
    <property type="match status" value="1"/>
</dbReference>
<evidence type="ECO:0000313" key="2">
    <source>
        <dbReference type="EMBL" id="SDM65483.1"/>
    </source>
</evidence>
<dbReference type="PANTHER" id="PTHR22642:SF2">
    <property type="entry name" value="PROTEIN LONG AFTER FAR-RED 3"/>
    <property type="match status" value="1"/>
</dbReference>
<name>A0A1G9V046_ALLAB</name>
<dbReference type="RefSeq" id="WP_030431840.1">
    <property type="nucleotide sequence ID" value="NZ_JOEF01000021.1"/>
</dbReference>
<dbReference type="GO" id="GO:0016810">
    <property type="term" value="F:hydrolase activity, acting on carbon-nitrogen (but not peptide) bonds"/>
    <property type="evidence" value="ECO:0007669"/>
    <property type="project" value="InterPro"/>
</dbReference>
<dbReference type="SUPFAM" id="SSF51556">
    <property type="entry name" value="Metallo-dependent hydrolases"/>
    <property type="match status" value="1"/>
</dbReference>
<accession>A0A1G9V046</accession>
<dbReference type="CDD" id="cd01300">
    <property type="entry name" value="YtcJ_like"/>
    <property type="match status" value="1"/>
</dbReference>
<dbReference type="Gene3D" id="3.10.310.70">
    <property type="match status" value="1"/>
</dbReference>
<feature type="domain" description="Amidohydrolase 3" evidence="1">
    <location>
        <begin position="54"/>
        <end position="534"/>
    </location>
</feature>
<protein>
    <recommendedName>
        <fullName evidence="1">Amidohydrolase 3 domain-containing protein</fullName>
    </recommendedName>
</protein>
<dbReference type="AlphaFoldDB" id="A0A1G9V046"/>
<dbReference type="eggNOG" id="COG1574">
    <property type="taxonomic scope" value="Bacteria"/>
</dbReference>
<sequence>MTRRTPTLLHGGRIHSSAAVSNSDATAMAVEGDTIVWVGQDAVGKALYRDAEQIDLAGAFVTPAFVDAHVHATSAGLRIDGLDLAGCASLTECLDAVRRFTTANPGVLVWGQGWDETKWPERRPPTRAELDAAAGGAAVYLSRIDVHSALATTALIEKAPATRDAVGWSGDGPLTQEAHHHVRRAAQQTLTPSQRRSAQTAFLRLAAANGIASVHECAGPDISSAEDLAELLELSAVDDVPEVIGYWGELNAYETAKELGVRGLAGDLFVDGAIGSRTAALCAPYSDSSGTSGALYLRADDIAEHLIGCTRAGLQGGFHVIGDAAVAEVVEGFELAEKVVGAHALSAARHRLEHLEMVDTEQAARLASWGVTASMQPLFDAEWGGAEGMYAQRLGLPRGAQLNPFSQLAAAGIVLAFGSDVPVTPVAPWATVRAAVHHRTEGLGVSPRAAFTAHTRGGWRACGVNDGVTGTIKPGAPATYAVWEAGELVVAAPDNRVQRWSTDPRSGVPGLPRLDADAPLPRCIRTVRSGRTIYDGGSSQ</sequence>
<dbReference type="EMBL" id="LT629701">
    <property type="protein sequence ID" value="SDM65483.1"/>
    <property type="molecule type" value="Genomic_DNA"/>
</dbReference>
<dbReference type="InterPro" id="IPR032466">
    <property type="entry name" value="Metal_Hydrolase"/>
</dbReference>
<evidence type="ECO:0000259" key="1">
    <source>
        <dbReference type="Pfam" id="PF07969"/>
    </source>
</evidence>
<dbReference type="Gene3D" id="2.30.40.10">
    <property type="entry name" value="Urease, subunit C, domain 1"/>
    <property type="match status" value="1"/>
</dbReference>
<reference evidence="2 3" key="1">
    <citation type="submission" date="2016-10" db="EMBL/GenBank/DDBJ databases">
        <authorList>
            <person name="de Groot N.N."/>
        </authorList>
    </citation>
    <scope>NUCLEOTIDE SEQUENCE [LARGE SCALE GENOMIC DNA]</scope>
    <source>
        <strain evidence="2 3">DSM 44149</strain>
    </source>
</reference>
<dbReference type="OrthoDB" id="3238066at2"/>
<keyword evidence="3" id="KW-1185">Reference proteome</keyword>
<dbReference type="InterPro" id="IPR011059">
    <property type="entry name" value="Metal-dep_hydrolase_composite"/>
</dbReference>
<dbReference type="SUPFAM" id="SSF51338">
    <property type="entry name" value="Composite domain of metallo-dependent hydrolases"/>
    <property type="match status" value="1"/>
</dbReference>
<dbReference type="InterPro" id="IPR033932">
    <property type="entry name" value="YtcJ-like"/>
</dbReference>